<comment type="similarity">
    <text evidence="1">Belongs to the ATP-dependent AMP-binding enzyme family.</text>
</comment>
<dbReference type="KEGG" id="mcg:GL4_1920"/>
<dbReference type="EMBL" id="AP014648">
    <property type="protein sequence ID" value="BAQ17371.1"/>
    <property type="molecule type" value="Genomic_DNA"/>
</dbReference>
<dbReference type="PANTHER" id="PTHR43201:SF5">
    <property type="entry name" value="MEDIUM-CHAIN ACYL-COA LIGASE ACSF2, MITOCHONDRIAL"/>
    <property type="match status" value="1"/>
</dbReference>
<dbReference type="STRING" id="1384459.GL4_1920"/>
<dbReference type="PANTHER" id="PTHR43201">
    <property type="entry name" value="ACYL-COA SYNTHETASE"/>
    <property type="match status" value="1"/>
</dbReference>
<dbReference type="Gene3D" id="3.40.50.12780">
    <property type="entry name" value="N-terminal domain of ligase-like"/>
    <property type="match status" value="1"/>
</dbReference>
<feature type="domain" description="AMP-dependent synthetase/ligase" evidence="3">
    <location>
        <begin position="1"/>
        <end position="93"/>
    </location>
</feature>
<sequence>MSFGEAEIAVEAMAAYFAHLGLAPGDCIVVQLPNLVESPLTLLAAWRAGLTVAAVPMLWRATELAKACDMLEPAALIGMSSCAGERPADLLRDVAATRLSIRFVMGFGADLPDGVSSLDDAILDGPPAGFGPRANSGPALITFTARAGEPVVPLFRDEKALLLQGAMTVMALSLDRHDVLLNPYPLAGPIGIALGLAPWLIGGTALALHDPFDHAVFVQQILTTGATVTALPGTVLDRLLDEGIVTDPQCALRHVGRVWSVPNLGERLSAEAPAERGGFDLYPLGDLACLIERDSRRLVRGTLPSGVFQMADQGETTTFLETALVAGTEPGAKTIAVRGPLVPKVRSLAATSGETADRNTQGFVETGMAGETRNDRLHVVRDPELVYHGGFTIAASELDGLYQAFPRFLDAACFVLPDPVMGDRIFAAVVPDPSMPVSLAALRDFLNERSVASYKLPDKLLIVRSIPRDTHGRILRDQILKQI</sequence>
<dbReference type="InterPro" id="IPR000873">
    <property type="entry name" value="AMP-dep_synth/lig_dom"/>
</dbReference>
<keyword evidence="4" id="KW-0548">Nucleotidyltransferase</keyword>
<dbReference type="SUPFAM" id="SSF56801">
    <property type="entry name" value="Acetyl-CoA synthetase-like"/>
    <property type="match status" value="1"/>
</dbReference>
<protein>
    <submittedName>
        <fullName evidence="4">2,3-dihydroxybenzoate-AMP ligase</fullName>
        <ecNumber evidence="4">2.7.7.58</ecNumber>
    </submittedName>
</protein>
<evidence type="ECO:0000259" key="3">
    <source>
        <dbReference type="Pfam" id="PF00501"/>
    </source>
</evidence>
<dbReference type="Pfam" id="PF00501">
    <property type="entry name" value="AMP-binding"/>
    <property type="match status" value="1"/>
</dbReference>
<dbReference type="Gene3D" id="3.30.300.30">
    <property type="match status" value="1"/>
</dbReference>
<proteinExistence type="inferred from homology"/>
<dbReference type="EC" id="2.7.7.58" evidence="4"/>
<reference evidence="4 5" key="1">
    <citation type="submission" date="2014-09" db="EMBL/GenBank/DDBJ databases">
        <title>Genome sequencing of Methyloceanibacter caenitepidi Gela4.</title>
        <authorList>
            <person name="Takeuchi M."/>
            <person name="Susumu S."/>
            <person name="Kamagata Y."/>
            <person name="Oshima K."/>
            <person name="Hattori M."/>
            <person name="Iwasaki W."/>
        </authorList>
    </citation>
    <scope>NUCLEOTIDE SEQUENCE [LARGE SCALE GENOMIC DNA]</scope>
    <source>
        <strain evidence="4 5">Gela4</strain>
    </source>
</reference>
<name>A0A0A8K3P5_9HYPH</name>
<accession>A0A0A8K3P5</accession>
<dbReference type="HOGENOM" id="CLU_534072_0_0_5"/>
<evidence type="ECO:0000256" key="1">
    <source>
        <dbReference type="ARBA" id="ARBA00006432"/>
    </source>
</evidence>
<dbReference type="Proteomes" id="UP000031643">
    <property type="component" value="Chromosome"/>
</dbReference>
<dbReference type="GO" id="GO:0016779">
    <property type="term" value="F:nucleotidyltransferase activity"/>
    <property type="evidence" value="ECO:0007669"/>
    <property type="project" value="UniProtKB-KW"/>
</dbReference>
<evidence type="ECO:0000313" key="4">
    <source>
        <dbReference type="EMBL" id="BAQ17371.1"/>
    </source>
</evidence>
<organism evidence="4 5">
    <name type="scientific">Methyloceanibacter caenitepidi</name>
    <dbReference type="NCBI Taxonomy" id="1384459"/>
    <lineage>
        <taxon>Bacteria</taxon>
        <taxon>Pseudomonadati</taxon>
        <taxon>Pseudomonadota</taxon>
        <taxon>Alphaproteobacteria</taxon>
        <taxon>Hyphomicrobiales</taxon>
        <taxon>Hyphomicrobiaceae</taxon>
        <taxon>Methyloceanibacter</taxon>
    </lineage>
</organism>
<dbReference type="InterPro" id="IPR045851">
    <property type="entry name" value="AMP-bd_C_sf"/>
</dbReference>
<keyword evidence="2 4" id="KW-0436">Ligase</keyword>
<keyword evidence="5" id="KW-1185">Reference proteome</keyword>
<keyword evidence="4" id="KW-0808">Transferase</keyword>
<dbReference type="InterPro" id="IPR042099">
    <property type="entry name" value="ANL_N_sf"/>
</dbReference>
<dbReference type="GO" id="GO:0006631">
    <property type="term" value="P:fatty acid metabolic process"/>
    <property type="evidence" value="ECO:0007669"/>
    <property type="project" value="TreeGrafter"/>
</dbReference>
<gene>
    <name evidence="4" type="ORF">GL4_1920</name>
</gene>
<dbReference type="GO" id="GO:0031956">
    <property type="term" value="F:medium-chain fatty acid-CoA ligase activity"/>
    <property type="evidence" value="ECO:0007669"/>
    <property type="project" value="TreeGrafter"/>
</dbReference>
<evidence type="ECO:0000313" key="5">
    <source>
        <dbReference type="Proteomes" id="UP000031643"/>
    </source>
</evidence>
<evidence type="ECO:0000256" key="2">
    <source>
        <dbReference type="ARBA" id="ARBA00022598"/>
    </source>
</evidence>
<dbReference type="AlphaFoldDB" id="A0A0A8K3P5"/>